<name>A0A7J7M8T9_9MAGN</name>
<dbReference type="EMBL" id="JACGCM010001700">
    <property type="protein sequence ID" value="KAF6151293.1"/>
    <property type="molecule type" value="Genomic_DNA"/>
</dbReference>
<proteinExistence type="predicted"/>
<dbReference type="Proteomes" id="UP000541444">
    <property type="component" value="Unassembled WGS sequence"/>
</dbReference>
<accession>A0A7J7M8T9</accession>
<evidence type="ECO:0000313" key="2">
    <source>
        <dbReference type="Proteomes" id="UP000541444"/>
    </source>
</evidence>
<comment type="caution">
    <text evidence="1">The sequence shown here is derived from an EMBL/GenBank/DDBJ whole genome shotgun (WGS) entry which is preliminary data.</text>
</comment>
<organism evidence="1 2">
    <name type="scientific">Kingdonia uniflora</name>
    <dbReference type="NCBI Taxonomy" id="39325"/>
    <lineage>
        <taxon>Eukaryota</taxon>
        <taxon>Viridiplantae</taxon>
        <taxon>Streptophyta</taxon>
        <taxon>Embryophyta</taxon>
        <taxon>Tracheophyta</taxon>
        <taxon>Spermatophyta</taxon>
        <taxon>Magnoliopsida</taxon>
        <taxon>Ranunculales</taxon>
        <taxon>Circaeasteraceae</taxon>
        <taxon>Kingdonia</taxon>
    </lineage>
</organism>
<protein>
    <submittedName>
        <fullName evidence="1">Uncharacterized protein</fullName>
    </submittedName>
</protein>
<evidence type="ECO:0000313" key="1">
    <source>
        <dbReference type="EMBL" id="KAF6151293.1"/>
    </source>
</evidence>
<feature type="non-terminal residue" evidence="1">
    <location>
        <position position="1"/>
    </location>
</feature>
<keyword evidence="2" id="KW-1185">Reference proteome</keyword>
<reference evidence="1 2" key="1">
    <citation type="journal article" date="2020" name="IScience">
        <title>Genome Sequencing of the Endangered Kingdonia uniflora (Circaeasteraceae, Ranunculales) Reveals Potential Mechanisms of Evolutionary Specialization.</title>
        <authorList>
            <person name="Sun Y."/>
            <person name="Deng T."/>
            <person name="Zhang A."/>
            <person name="Moore M.J."/>
            <person name="Landis J.B."/>
            <person name="Lin N."/>
            <person name="Zhang H."/>
            <person name="Zhang X."/>
            <person name="Huang J."/>
            <person name="Zhang X."/>
            <person name="Sun H."/>
            <person name="Wang H."/>
        </authorList>
    </citation>
    <scope>NUCLEOTIDE SEQUENCE [LARGE SCALE GENOMIC DNA]</scope>
    <source>
        <strain evidence="1">TB1705</strain>
        <tissue evidence="1">Leaf</tissue>
    </source>
</reference>
<dbReference type="AlphaFoldDB" id="A0A7J7M8T9"/>
<gene>
    <name evidence="1" type="ORF">GIB67_020615</name>
</gene>
<sequence>SFSLERSNTSFINVAKRLLLYKTISTIKRCSAVNSVSCNKEERAIIACMGVLISWFMTARKSLRARNVVSASLLARSRATFCSTS</sequence>